<dbReference type="EMBL" id="ATHJ01000076">
    <property type="protein sequence ID" value="EPR41319.1"/>
    <property type="molecule type" value="Genomic_DNA"/>
</dbReference>
<evidence type="ECO:0000313" key="6">
    <source>
        <dbReference type="EMBL" id="EPR41319.1"/>
    </source>
</evidence>
<comment type="similarity">
    <text evidence="1">Belongs to the spermidine/spermine synthase family.</text>
</comment>
<name>S7V446_DESML</name>
<dbReference type="Gene3D" id="3.40.50.150">
    <property type="entry name" value="Vaccinia Virus protein VP39"/>
    <property type="match status" value="1"/>
</dbReference>
<protein>
    <recommendedName>
        <fullName evidence="5">PABS domain-containing protein</fullName>
    </recommendedName>
</protein>
<sequence length="74" mass="8410">MVTQAAGPYFAPKAFRCLVKTIRSAGFPILPYHNQISTMREWGWVLGMKTRRIDEAGLKAVMMSHTYECIDDDS</sequence>
<dbReference type="Proteomes" id="UP000014977">
    <property type="component" value="Unassembled WGS sequence"/>
</dbReference>
<dbReference type="RefSeq" id="WP_020876531.1">
    <property type="nucleotide sequence ID" value="NZ_ATHJ01000076.1"/>
</dbReference>
<evidence type="ECO:0000256" key="2">
    <source>
        <dbReference type="ARBA" id="ARBA00022679"/>
    </source>
</evidence>
<evidence type="ECO:0000256" key="4">
    <source>
        <dbReference type="PROSITE-ProRule" id="PRU00354"/>
    </source>
</evidence>
<dbReference type="GO" id="GO:0006596">
    <property type="term" value="P:polyamine biosynthetic process"/>
    <property type="evidence" value="ECO:0007669"/>
    <property type="project" value="UniProtKB-UniRule"/>
</dbReference>
<dbReference type="InterPro" id="IPR029063">
    <property type="entry name" value="SAM-dependent_MTases_sf"/>
</dbReference>
<feature type="domain" description="PABS" evidence="5">
    <location>
        <begin position="1"/>
        <end position="49"/>
    </location>
</feature>
<dbReference type="eggNOG" id="COG4262">
    <property type="taxonomic scope" value="Bacteria"/>
</dbReference>
<comment type="caution">
    <text evidence="6">The sequence shown here is derived from an EMBL/GenBank/DDBJ whole genome shotgun (WGS) entry which is preliminary data.</text>
</comment>
<evidence type="ECO:0000313" key="7">
    <source>
        <dbReference type="Proteomes" id="UP000014977"/>
    </source>
</evidence>
<accession>S7V446</accession>
<dbReference type="AlphaFoldDB" id="S7V446"/>
<evidence type="ECO:0000256" key="1">
    <source>
        <dbReference type="ARBA" id="ARBA00007867"/>
    </source>
</evidence>
<evidence type="ECO:0000256" key="3">
    <source>
        <dbReference type="ARBA" id="ARBA00023115"/>
    </source>
</evidence>
<dbReference type="STRING" id="897.B2D07_06580"/>
<keyword evidence="7" id="KW-1185">Reference proteome</keyword>
<reference evidence="6 7" key="1">
    <citation type="journal article" date="2013" name="Genome Announc.">
        <title>Draft genome sequences for three mercury-methylating, sulfate-reducing bacteria.</title>
        <authorList>
            <person name="Brown S.D."/>
            <person name="Hurt R.A.Jr."/>
            <person name="Gilmour C.C."/>
            <person name="Elias D.A."/>
        </authorList>
    </citation>
    <scope>NUCLEOTIDE SEQUENCE [LARGE SCALE GENOMIC DNA]</scope>
    <source>
        <strain evidence="6 7">DSM 2059</strain>
    </source>
</reference>
<proteinExistence type="inferred from homology"/>
<dbReference type="PROSITE" id="PS51006">
    <property type="entry name" value="PABS_2"/>
    <property type="match status" value="1"/>
</dbReference>
<gene>
    <name evidence="6" type="ORF">dsmv_2100</name>
</gene>
<evidence type="ECO:0000259" key="5">
    <source>
        <dbReference type="PROSITE" id="PS51006"/>
    </source>
</evidence>
<dbReference type="OrthoDB" id="9793120at2"/>
<dbReference type="GO" id="GO:0016740">
    <property type="term" value="F:transferase activity"/>
    <property type="evidence" value="ECO:0007669"/>
    <property type="project" value="UniProtKB-UniRule"/>
</dbReference>
<comment type="caution">
    <text evidence="4">Lacks conserved residue(s) required for the propagation of feature annotation.</text>
</comment>
<organism evidence="6 7">
    <name type="scientific">Desulfococcus multivorans DSM 2059</name>
    <dbReference type="NCBI Taxonomy" id="1121405"/>
    <lineage>
        <taxon>Bacteria</taxon>
        <taxon>Pseudomonadati</taxon>
        <taxon>Thermodesulfobacteriota</taxon>
        <taxon>Desulfobacteria</taxon>
        <taxon>Desulfobacterales</taxon>
        <taxon>Desulfococcaceae</taxon>
        <taxon>Desulfococcus</taxon>
    </lineage>
</organism>
<keyword evidence="3 4" id="KW-0620">Polyamine biosynthesis</keyword>
<dbReference type="InterPro" id="IPR030374">
    <property type="entry name" value="PABS"/>
</dbReference>
<keyword evidence="2 4" id="KW-0808">Transferase</keyword>